<name>A0A1S1Q0V6_9ACTN</name>
<evidence type="ECO:0000313" key="11">
    <source>
        <dbReference type="Proteomes" id="UP000179769"/>
    </source>
</evidence>
<dbReference type="GO" id="GO:0005524">
    <property type="term" value="F:ATP binding"/>
    <property type="evidence" value="ECO:0007669"/>
    <property type="project" value="UniProtKB-KW"/>
</dbReference>
<dbReference type="InterPro" id="IPR008271">
    <property type="entry name" value="Ser/Thr_kinase_AS"/>
</dbReference>
<evidence type="ECO:0000313" key="10">
    <source>
        <dbReference type="EMBL" id="OHV28538.1"/>
    </source>
</evidence>
<feature type="compositionally biased region" description="Gly residues" evidence="7">
    <location>
        <begin position="327"/>
        <end position="349"/>
    </location>
</feature>
<dbReference type="CDD" id="cd14014">
    <property type="entry name" value="STKc_PknB_like"/>
    <property type="match status" value="1"/>
</dbReference>
<feature type="compositionally biased region" description="Pro residues" evidence="7">
    <location>
        <begin position="375"/>
        <end position="389"/>
    </location>
</feature>
<dbReference type="PANTHER" id="PTHR43289">
    <property type="entry name" value="MITOGEN-ACTIVATED PROTEIN KINASE KINASE KINASE 20-RELATED"/>
    <property type="match status" value="1"/>
</dbReference>
<dbReference type="SMART" id="SM00220">
    <property type="entry name" value="S_TKc"/>
    <property type="match status" value="1"/>
</dbReference>
<dbReference type="PROSITE" id="PS00108">
    <property type="entry name" value="PROTEIN_KINASE_ST"/>
    <property type="match status" value="1"/>
</dbReference>
<keyword evidence="11" id="KW-1185">Reference proteome</keyword>
<dbReference type="Proteomes" id="UP000179769">
    <property type="component" value="Unassembled WGS sequence"/>
</dbReference>
<evidence type="ECO:0000256" key="8">
    <source>
        <dbReference type="SAM" id="Phobius"/>
    </source>
</evidence>
<evidence type="ECO:0000256" key="4">
    <source>
        <dbReference type="ARBA" id="ARBA00022741"/>
    </source>
</evidence>
<evidence type="ECO:0000256" key="5">
    <source>
        <dbReference type="ARBA" id="ARBA00022777"/>
    </source>
</evidence>
<dbReference type="SUPFAM" id="SSF56112">
    <property type="entry name" value="Protein kinase-like (PK-like)"/>
    <property type="match status" value="1"/>
</dbReference>
<keyword evidence="3" id="KW-0808">Transferase</keyword>
<dbReference type="Pfam" id="PF00069">
    <property type="entry name" value="Pkinase"/>
    <property type="match status" value="1"/>
</dbReference>
<keyword evidence="2 10" id="KW-0723">Serine/threonine-protein kinase</keyword>
<keyword evidence="4" id="KW-0547">Nucleotide-binding</keyword>
<feature type="compositionally biased region" description="Low complexity" evidence="7">
    <location>
        <begin position="460"/>
        <end position="490"/>
    </location>
</feature>
<evidence type="ECO:0000256" key="6">
    <source>
        <dbReference type="ARBA" id="ARBA00022840"/>
    </source>
</evidence>
<dbReference type="InterPro" id="IPR011009">
    <property type="entry name" value="Kinase-like_dom_sf"/>
</dbReference>
<evidence type="ECO:0000256" key="2">
    <source>
        <dbReference type="ARBA" id="ARBA00022527"/>
    </source>
</evidence>
<feature type="compositionally biased region" description="Low complexity" evidence="7">
    <location>
        <begin position="443"/>
        <end position="453"/>
    </location>
</feature>
<keyword evidence="6" id="KW-0067">ATP-binding</keyword>
<accession>A0A1S1Q0V6</accession>
<organism evidence="10 11">
    <name type="scientific">Parafrankia soli</name>
    <dbReference type="NCBI Taxonomy" id="2599596"/>
    <lineage>
        <taxon>Bacteria</taxon>
        <taxon>Bacillati</taxon>
        <taxon>Actinomycetota</taxon>
        <taxon>Actinomycetes</taxon>
        <taxon>Frankiales</taxon>
        <taxon>Frankiaceae</taxon>
        <taxon>Parafrankia</taxon>
    </lineage>
</organism>
<keyword evidence="5 10" id="KW-0418">Kinase</keyword>
<dbReference type="OrthoDB" id="9762169at2"/>
<feature type="transmembrane region" description="Helical" evidence="8">
    <location>
        <begin position="409"/>
        <end position="431"/>
    </location>
</feature>
<evidence type="ECO:0000256" key="1">
    <source>
        <dbReference type="ARBA" id="ARBA00012513"/>
    </source>
</evidence>
<evidence type="ECO:0000256" key="3">
    <source>
        <dbReference type="ARBA" id="ARBA00022679"/>
    </source>
</evidence>
<evidence type="ECO:0000259" key="9">
    <source>
        <dbReference type="PROSITE" id="PS50011"/>
    </source>
</evidence>
<sequence>MQSDRAAGRERRLAGRYRLGRVLGSGGAGIVREGEDMLLRRPVAIKQVRLPPLASETEREIIGERVLREARAAARLRHPGLVAVYDVIDAEDSPWIVMELVDGRSLAEEIRASGRLAPAWVARIGVSLAYALEAAHRAGVVHRDVKPGNVLLTADGQARLTDFGIAVSEGDATLTSTGMVVGSPAYIPPERARGARVGVPGDVWGLGATLFTAVEGEAPYAGEGALATLAAIIQDRRRPSRYAGPLQDVIDQLLDPDPARRPSLAQARAQLRRIAATAEPHPTAVFDAEADALLDADVGDRPDADHPDAPPSGPAGAEEDADLGLGDDLGSGNGAGSGRAAGRGAGTGPRTGPRAGFTFGTGPAARTGSSDAGPGPRPSPGADPGPGPDPAAGARVGGAGAAPERRRRVVLLAMVVALLLAAGGVGLGLALTGGSDTPSAGLASGTSAPATPAGTGGPSAGASTSPTGGQAVTPGTSATPGGTSPASATPGQGGSGGVPSLDRLGTVIPDDTAPAPAPAGLETYRGAAGWSLAVPPQWARSRRDGDRETFTAPGGYPNLLVETRDVAGPSSIGAWHELEPGTRRTTAGYQLVSIRPSDGADGTTSAVWEFTLTSGGQTVHVLDFGVVRNGHGYALFWRVPEAQWQDQLELIRTITATFRPGP</sequence>
<reference evidence="11" key="1">
    <citation type="submission" date="2016-07" db="EMBL/GenBank/DDBJ databases">
        <title>Frankia sp. NRRL B-16219 Genome sequencing.</title>
        <authorList>
            <person name="Ghodhbane-Gtari F."/>
            <person name="Swanson E."/>
            <person name="Gueddou A."/>
            <person name="Louati M."/>
            <person name="Nouioui I."/>
            <person name="Hezbri K."/>
            <person name="Abebe-Akele F."/>
            <person name="Simpson S."/>
            <person name="Morris K."/>
            <person name="Thomas K."/>
            <person name="Gtari M."/>
            <person name="Tisa L.S."/>
        </authorList>
    </citation>
    <scope>NUCLEOTIDE SEQUENCE [LARGE SCALE GENOMIC DNA]</scope>
    <source>
        <strain evidence="11">NRRL B-16219</strain>
    </source>
</reference>
<feature type="compositionally biased region" description="Basic and acidic residues" evidence="7">
    <location>
        <begin position="298"/>
        <end position="308"/>
    </location>
</feature>
<dbReference type="EC" id="2.7.11.1" evidence="1"/>
<keyword evidence="8" id="KW-0812">Transmembrane</keyword>
<comment type="caution">
    <text evidence="10">The sequence shown here is derived from an EMBL/GenBank/DDBJ whole genome shotgun (WGS) entry which is preliminary data.</text>
</comment>
<protein>
    <recommendedName>
        <fullName evidence="1">non-specific serine/threonine protein kinase</fullName>
        <ecNumber evidence="1">2.7.11.1</ecNumber>
    </recommendedName>
</protein>
<dbReference type="PROSITE" id="PS50011">
    <property type="entry name" value="PROTEIN_KINASE_DOM"/>
    <property type="match status" value="1"/>
</dbReference>
<dbReference type="AlphaFoldDB" id="A0A1S1Q0V6"/>
<dbReference type="InterPro" id="IPR000719">
    <property type="entry name" value="Prot_kinase_dom"/>
</dbReference>
<dbReference type="GO" id="GO:0004674">
    <property type="term" value="F:protein serine/threonine kinase activity"/>
    <property type="evidence" value="ECO:0007669"/>
    <property type="project" value="UniProtKB-KW"/>
</dbReference>
<proteinExistence type="predicted"/>
<feature type="domain" description="Protein kinase" evidence="9">
    <location>
        <begin position="17"/>
        <end position="284"/>
    </location>
</feature>
<gene>
    <name evidence="10" type="ORF">BBK14_18095</name>
</gene>
<dbReference type="EMBL" id="MAXA01000212">
    <property type="protein sequence ID" value="OHV28538.1"/>
    <property type="molecule type" value="Genomic_DNA"/>
</dbReference>
<dbReference type="Gene3D" id="3.30.200.20">
    <property type="entry name" value="Phosphorylase Kinase, domain 1"/>
    <property type="match status" value="1"/>
</dbReference>
<dbReference type="Gene3D" id="1.10.510.10">
    <property type="entry name" value="Transferase(Phosphotransferase) domain 1"/>
    <property type="match status" value="1"/>
</dbReference>
<feature type="region of interest" description="Disordered" evidence="7">
    <location>
        <begin position="297"/>
        <end position="402"/>
    </location>
</feature>
<keyword evidence="8" id="KW-1133">Transmembrane helix</keyword>
<evidence type="ECO:0000256" key="7">
    <source>
        <dbReference type="SAM" id="MobiDB-lite"/>
    </source>
</evidence>
<keyword evidence="8" id="KW-0472">Membrane</keyword>
<feature type="region of interest" description="Disordered" evidence="7">
    <location>
        <begin position="436"/>
        <end position="520"/>
    </location>
</feature>
<dbReference type="PANTHER" id="PTHR43289:SF6">
    <property type="entry name" value="SERINE_THREONINE-PROTEIN KINASE NEKL-3"/>
    <property type="match status" value="1"/>
</dbReference>